<dbReference type="GO" id="GO:0000725">
    <property type="term" value="P:recombinational repair"/>
    <property type="evidence" value="ECO:0007669"/>
    <property type="project" value="TreeGrafter"/>
</dbReference>
<dbReference type="GO" id="GO:0016887">
    <property type="term" value="F:ATP hydrolysis activity"/>
    <property type="evidence" value="ECO:0007669"/>
    <property type="project" value="RHEA"/>
</dbReference>
<evidence type="ECO:0000259" key="12">
    <source>
        <dbReference type="PROSITE" id="PS51198"/>
    </source>
</evidence>
<comment type="catalytic activity">
    <reaction evidence="10">
        <text>ATP + H2O = ADP + phosphate + H(+)</text>
        <dbReference type="Rhea" id="RHEA:13065"/>
        <dbReference type="ChEBI" id="CHEBI:15377"/>
        <dbReference type="ChEBI" id="CHEBI:15378"/>
        <dbReference type="ChEBI" id="CHEBI:30616"/>
        <dbReference type="ChEBI" id="CHEBI:43474"/>
        <dbReference type="ChEBI" id="CHEBI:456216"/>
        <dbReference type="EC" id="5.6.2.4"/>
    </reaction>
</comment>
<dbReference type="SUPFAM" id="SSF52540">
    <property type="entry name" value="P-loop containing nucleoside triphosphate hydrolases"/>
    <property type="match status" value="1"/>
</dbReference>
<keyword evidence="6" id="KW-0238">DNA-binding</keyword>
<dbReference type="GO" id="GO:0043138">
    <property type="term" value="F:3'-5' DNA helicase activity"/>
    <property type="evidence" value="ECO:0007669"/>
    <property type="project" value="UniProtKB-EC"/>
</dbReference>
<dbReference type="STRING" id="1732.SAMN02910417_01439"/>
<dbReference type="CDD" id="cd17932">
    <property type="entry name" value="DEXQc_UvrD"/>
    <property type="match status" value="1"/>
</dbReference>
<dbReference type="EMBL" id="FMXR01000010">
    <property type="protein sequence ID" value="SDB19318.1"/>
    <property type="molecule type" value="Genomic_DNA"/>
</dbReference>
<dbReference type="PROSITE" id="PS51198">
    <property type="entry name" value="UVRD_HELICASE_ATP_BIND"/>
    <property type="match status" value="1"/>
</dbReference>
<gene>
    <name evidence="14" type="ORF">SAMN02910417_01439</name>
</gene>
<evidence type="ECO:0000256" key="9">
    <source>
        <dbReference type="ARBA" id="ARBA00034808"/>
    </source>
</evidence>
<organism evidence="14 15">
    <name type="scientific">Eubacterium oxidoreducens</name>
    <dbReference type="NCBI Taxonomy" id="1732"/>
    <lineage>
        <taxon>Bacteria</taxon>
        <taxon>Bacillati</taxon>
        <taxon>Bacillota</taxon>
        <taxon>Clostridia</taxon>
        <taxon>Eubacteriales</taxon>
        <taxon>Eubacteriaceae</taxon>
        <taxon>Eubacterium</taxon>
    </lineage>
</organism>
<dbReference type="Gene3D" id="1.10.10.160">
    <property type="match status" value="1"/>
</dbReference>
<dbReference type="Proteomes" id="UP000199228">
    <property type="component" value="Unassembled WGS sequence"/>
</dbReference>
<evidence type="ECO:0000256" key="5">
    <source>
        <dbReference type="ARBA" id="ARBA00022840"/>
    </source>
</evidence>
<dbReference type="Gene3D" id="1.10.486.10">
    <property type="entry name" value="PCRA, domain 4"/>
    <property type="match status" value="1"/>
</dbReference>
<keyword evidence="7" id="KW-0413">Isomerase</keyword>
<evidence type="ECO:0000256" key="2">
    <source>
        <dbReference type="ARBA" id="ARBA00022741"/>
    </source>
</evidence>
<sequence length="612" mass="71670">MRNYSSSQIQAITAGDGPCFCIAGPGSGKTSVIINRVSYLISHYQVAPTKILVVTFTKAAAMEMRNRYEVTAKGQNRAVTFSTFHSLFFTILRHAYHYKVENIIRPDVQYAYLREIARRHHVAVDQETDFLKSLLEEISLVKNQRINPENYYAKCCSQDSFRKIFMDYTQRMKTQRLIDFDDMQVYTLELLKQRPDYAKAWADKYPYLMIDEFQDISTIQYEIVKLLASIHKNIFVVGDDDQSIYRFRGASPMLCFQFLKDFPKAKQITLSENYRCPKSVVELAGKLISHNETRFEKNLTAVKDLKSSVKYSLYKNQFDEAKAIVRKIQEYVKAGGKYEEIAILFRTNKQPSILTECLIRNNIPFRLKEHLPNIYEHWISEDIFTYIRIALGSRQRSDFYKIMNRPLRYLSRDSLDDATVSFEVWMDYYEEQDWMMERIDKLQGDLRMLSTLSPYAGVMYILNVIGYRDYIREHACEHGIAIEELTDVTDFLLSSAKEAKNYKEWSKQIEHYKNQIEQKVKQDDAMKDCVSVMTLHSSKGLEYPMVFIPDINEGLLPYKKATLAEEIEEERRLLYVGMTRAKEKLFLSASKKILHHDSEPSVFLKEMGFSMK</sequence>
<evidence type="ECO:0000313" key="15">
    <source>
        <dbReference type="Proteomes" id="UP000199228"/>
    </source>
</evidence>
<keyword evidence="15" id="KW-1185">Reference proteome</keyword>
<comment type="similarity">
    <text evidence="1">Belongs to the helicase family. UvrD subfamily.</text>
</comment>
<evidence type="ECO:0000256" key="10">
    <source>
        <dbReference type="ARBA" id="ARBA00048988"/>
    </source>
</evidence>
<dbReference type="InterPro" id="IPR013986">
    <property type="entry name" value="DExx_box_DNA_helicase_dom_sf"/>
</dbReference>
<comment type="catalytic activity">
    <reaction evidence="8">
        <text>Couples ATP hydrolysis with the unwinding of duplex DNA by translocating in the 3'-5' direction.</text>
        <dbReference type="EC" id="5.6.2.4"/>
    </reaction>
</comment>
<keyword evidence="3 11" id="KW-0378">Hydrolase</keyword>
<evidence type="ECO:0000256" key="6">
    <source>
        <dbReference type="ARBA" id="ARBA00023125"/>
    </source>
</evidence>
<evidence type="ECO:0000256" key="11">
    <source>
        <dbReference type="PROSITE-ProRule" id="PRU00560"/>
    </source>
</evidence>
<dbReference type="OrthoDB" id="9810135at2"/>
<dbReference type="PROSITE" id="PS51217">
    <property type="entry name" value="UVRD_HELICASE_CTER"/>
    <property type="match status" value="1"/>
</dbReference>
<dbReference type="GO" id="GO:0005524">
    <property type="term" value="F:ATP binding"/>
    <property type="evidence" value="ECO:0007669"/>
    <property type="project" value="UniProtKB-UniRule"/>
</dbReference>
<evidence type="ECO:0000256" key="1">
    <source>
        <dbReference type="ARBA" id="ARBA00009922"/>
    </source>
</evidence>
<name>A0A1G6BFH3_EUBOX</name>
<evidence type="ECO:0000256" key="7">
    <source>
        <dbReference type="ARBA" id="ARBA00023235"/>
    </source>
</evidence>
<protein>
    <recommendedName>
        <fullName evidence="9">DNA 3'-5' helicase</fullName>
        <ecNumber evidence="9">5.6.2.4</ecNumber>
    </recommendedName>
</protein>
<dbReference type="InterPro" id="IPR000212">
    <property type="entry name" value="DNA_helicase_UvrD/REP"/>
</dbReference>
<evidence type="ECO:0000256" key="8">
    <source>
        <dbReference type="ARBA" id="ARBA00034617"/>
    </source>
</evidence>
<dbReference type="InterPro" id="IPR014016">
    <property type="entry name" value="UvrD-like_ATP-bd"/>
</dbReference>
<evidence type="ECO:0000313" key="14">
    <source>
        <dbReference type="EMBL" id="SDB19318.1"/>
    </source>
</evidence>
<proteinExistence type="inferred from homology"/>
<dbReference type="Pfam" id="PF00580">
    <property type="entry name" value="UvrD-helicase"/>
    <property type="match status" value="1"/>
</dbReference>
<evidence type="ECO:0000256" key="4">
    <source>
        <dbReference type="ARBA" id="ARBA00022806"/>
    </source>
</evidence>
<dbReference type="EC" id="5.6.2.4" evidence="9"/>
<dbReference type="GO" id="GO:0003677">
    <property type="term" value="F:DNA binding"/>
    <property type="evidence" value="ECO:0007669"/>
    <property type="project" value="UniProtKB-KW"/>
</dbReference>
<dbReference type="AlphaFoldDB" id="A0A1G6BFH3"/>
<dbReference type="InterPro" id="IPR027417">
    <property type="entry name" value="P-loop_NTPase"/>
</dbReference>
<evidence type="ECO:0000259" key="13">
    <source>
        <dbReference type="PROSITE" id="PS51217"/>
    </source>
</evidence>
<keyword evidence="4 11" id="KW-0347">Helicase</keyword>
<dbReference type="PANTHER" id="PTHR11070:SF2">
    <property type="entry name" value="ATP-DEPENDENT DNA HELICASE SRS2"/>
    <property type="match status" value="1"/>
</dbReference>
<dbReference type="Gene3D" id="3.40.50.300">
    <property type="entry name" value="P-loop containing nucleotide triphosphate hydrolases"/>
    <property type="match status" value="2"/>
</dbReference>
<accession>A0A1G6BFH3</accession>
<keyword evidence="2 11" id="KW-0547">Nucleotide-binding</keyword>
<keyword evidence="5 11" id="KW-0067">ATP-binding</keyword>
<dbReference type="InterPro" id="IPR014017">
    <property type="entry name" value="DNA_helicase_UvrD-like_C"/>
</dbReference>
<dbReference type="RefSeq" id="WP_090173684.1">
    <property type="nucleotide sequence ID" value="NZ_FMXR01000010.1"/>
</dbReference>
<feature type="domain" description="UvrD-like helicase ATP-binding" evidence="12">
    <location>
        <begin position="2"/>
        <end position="277"/>
    </location>
</feature>
<dbReference type="PANTHER" id="PTHR11070">
    <property type="entry name" value="UVRD / RECB / PCRA DNA HELICASE FAMILY MEMBER"/>
    <property type="match status" value="1"/>
</dbReference>
<feature type="domain" description="UvrD-like helicase C-terminal" evidence="13">
    <location>
        <begin position="278"/>
        <end position="540"/>
    </location>
</feature>
<dbReference type="Pfam" id="PF13361">
    <property type="entry name" value="UvrD_C"/>
    <property type="match status" value="1"/>
</dbReference>
<reference evidence="14 15" key="1">
    <citation type="submission" date="2016-10" db="EMBL/GenBank/DDBJ databases">
        <authorList>
            <person name="de Groot N.N."/>
        </authorList>
    </citation>
    <scope>NUCLEOTIDE SEQUENCE [LARGE SCALE GENOMIC DNA]</scope>
    <source>
        <strain evidence="14 15">DSM 3217</strain>
    </source>
</reference>
<feature type="binding site" evidence="11">
    <location>
        <begin position="23"/>
        <end position="30"/>
    </location>
    <ligand>
        <name>ATP</name>
        <dbReference type="ChEBI" id="CHEBI:30616"/>
    </ligand>
</feature>
<evidence type="ECO:0000256" key="3">
    <source>
        <dbReference type="ARBA" id="ARBA00022801"/>
    </source>
</evidence>